<dbReference type="AlphaFoldDB" id="A0A9D1VQZ4"/>
<accession>A0A9D1VQZ4</accession>
<reference evidence="1" key="1">
    <citation type="journal article" date="2021" name="PeerJ">
        <title>Extensive microbial diversity within the chicken gut microbiome revealed by metagenomics and culture.</title>
        <authorList>
            <person name="Gilroy R."/>
            <person name="Ravi A."/>
            <person name="Getino M."/>
            <person name="Pursley I."/>
            <person name="Horton D.L."/>
            <person name="Alikhan N.F."/>
            <person name="Baker D."/>
            <person name="Gharbi K."/>
            <person name="Hall N."/>
            <person name="Watson M."/>
            <person name="Adriaenssens E.M."/>
            <person name="Foster-Nyarko E."/>
            <person name="Jarju S."/>
            <person name="Secka A."/>
            <person name="Antonio M."/>
            <person name="Oren A."/>
            <person name="Chaudhuri R.R."/>
            <person name="La Ragione R."/>
            <person name="Hildebrand F."/>
            <person name="Pallen M.J."/>
        </authorList>
    </citation>
    <scope>NUCLEOTIDE SEQUENCE</scope>
    <source>
        <strain evidence="1">ChiHjej12B11-16260</strain>
    </source>
</reference>
<organism evidence="1 2">
    <name type="scientific">Candidatus Barnesiella excrementipullorum</name>
    <dbReference type="NCBI Taxonomy" id="2838479"/>
    <lineage>
        <taxon>Bacteria</taxon>
        <taxon>Pseudomonadati</taxon>
        <taxon>Bacteroidota</taxon>
        <taxon>Bacteroidia</taxon>
        <taxon>Bacteroidales</taxon>
        <taxon>Barnesiellaceae</taxon>
        <taxon>Barnesiella</taxon>
    </lineage>
</organism>
<dbReference type="PANTHER" id="PTHR45661">
    <property type="entry name" value="SURFACE ANTIGEN"/>
    <property type="match status" value="1"/>
</dbReference>
<sequence length="417" mass="44511">LTGSSAMAGTFRSCVALTKVTLPSTITFASRTFGDCTALTAIDWTSYAGSEAPIFYSDMFDGISDLKAITLTVTEEVVSLFENDANWSRLTIEAEAGETPIEGTVVDASDIPTNLRDADKLYLTGTWNTLAFTDLAVAIGTTGFMASNTTLVSVDMSEAQIEAGTDLYVNGGLSSNGVFVNCKALETVIMPEASQAANFGNLRQAFMNCSALTTIDLSHCSGLTSLNSAFENCGSLTEIDLSESTQLTGSSAMAGTFRSCVALTKVTLPSTITFASRTFGDCTALTAIDWTSYAGSEAPIFYSDMFDGISDLKAITLTVADEVAHLFENDANWSRLTIHTYSGVDKIQNDAVVTFAGDILRTQRVVTDANIYSLNGALVMSQGVVNGEWSVASLPRGVYVLSYMQDGHRRSLKFVKR</sequence>
<feature type="non-terminal residue" evidence="1">
    <location>
        <position position="1"/>
    </location>
</feature>
<protein>
    <submittedName>
        <fullName evidence="1">Leucine-rich repeat domain-containing protein</fullName>
    </submittedName>
</protein>
<dbReference type="Gene3D" id="3.40.50.12480">
    <property type="match status" value="2"/>
</dbReference>
<dbReference type="EMBL" id="DXFB01000097">
    <property type="protein sequence ID" value="HIX45289.1"/>
    <property type="molecule type" value="Genomic_DNA"/>
</dbReference>
<dbReference type="Proteomes" id="UP000824246">
    <property type="component" value="Unassembled WGS sequence"/>
</dbReference>
<reference evidence="1" key="2">
    <citation type="submission" date="2021-04" db="EMBL/GenBank/DDBJ databases">
        <authorList>
            <person name="Gilroy R."/>
        </authorList>
    </citation>
    <scope>NUCLEOTIDE SEQUENCE</scope>
    <source>
        <strain evidence="1">ChiHjej12B11-16260</strain>
    </source>
</reference>
<comment type="caution">
    <text evidence="1">The sequence shown here is derived from an EMBL/GenBank/DDBJ whole genome shotgun (WGS) entry which is preliminary data.</text>
</comment>
<evidence type="ECO:0000313" key="2">
    <source>
        <dbReference type="Proteomes" id="UP000824246"/>
    </source>
</evidence>
<dbReference type="Pfam" id="PF13306">
    <property type="entry name" value="LRR_5"/>
    <property type="match status" value="2"/>
</dbReference>
<dbReference type="InterPro" id="IPR026906">
    <property type="entry name" value="LRR_5"/>
</dbReference>
<dbReference type="Gene3D" id="3.80.10.10">
    <property type="entry name" value="Ribonuclease Inhibitor"/>
    <property type="match status" value="1"/>
</dbReference>
<gene>
    <name evidence="1" type="ORF">H9982_03620</name>
</gene>
<dbReference type="NCBIfam" id="TIGR04183">
    <property type="entry name" value="Por_Secre_tail"/>
    <property type="match status" value="1"/>
</dbReference>
<evidence type="ECO:0000313" key="1">
    <source>
        <dbReference type="EMBL" id="HIX45289.1"/>
    </source>
</evidence>
<dbReference type="InterPro" id="IPR032675">
    <property type="entry name" value="LRR_dom_sf"/>
</dbReference>
<dbReference type="InterPro" id="IPR026444">
    <property type="entry name" value="Secre_tail"/>
</dbReference>
<dbReference type="InterPro" id="IPR053139">
    <property type="entry name" value="Surface_bspA-like"/>
</dbReference>
<proteinExistence type="predicted"/>
<dbReference type="SUPFAM" id="SSF52058">
    <property type="entry name" value="L domain-like"/>
    <property type="match status" value="1"/>
</dbReference>
<name>A0A9D1VQZ4_9BACT</name>
<dbReference type="PANTHER" id="PTHR45661:SF3">
    <property type="entry name" value="IG-LIKE DOMAIN-CONTAINING PROTEIN"/>
    <property type="match status" value="1"/>
</dbReference>